<dbReference type="EMBL" id="NWUJ01000003">
    <property type="protein sequence ID" value="PFH36332.1"/>
    <property type="molecule type" value="Genomic_DNA"/>
</dbReference>
<dbReference type="InterPro" id="IPR045099">
    <property type="entry name" value="PITH1-like"/>
</dbReference>
<evidence type="ECO:0000313" key="4">
    <source>
        <dbReference type="EMBL" id="PFH36332.1"/>
    </source>
</evidence>
<dbReference type="InterPro" id="IPR008979">
    <property type="entry name" value="Galactose-bd-like_sf"/>
</dbReference>
<dbReference type="VEuPathDB" id="ToxoDB:BESB_045240"/>
<feature type="region of interest" description="Disordered" evidence="2">
    <location>
        <begin position="187"/>
        <end position="211"/>
    </location>
</feature>
<dbReference type="KEGG" id="bbes:BESB_045240"/>
<dbReference type="Gene3D" id="2.60.120.470">
    <property type="entry name" value="PITH domain"/>
    <property type="match status" value="1"/>
</dbReference>
<dbReference type="Pfam" id="PF06201">
    <property type="entry name" value="PITH"/>
    <property type="match status" value="1"/>
</dbReference>
<feature type="compositionally biased region" description="Low complexity" evidence="2">
    <location>
        <begin position="99"/>
        <end position="111"/>
    </location>
</feature>
<evidence type="ECO:0000259" key="3">
    <source>
        <dbReference type="PROSITE" id="PS51532"/>
    </source>
</evidence>
<comment type="similarity">
    <text evidence="1">Belongs to the PITHD1 family.</text>
</comment>
<dbReference type="Proteomes" id="UP000224006">
    <property type="component" value="Chromosome III"/>
</dbReference>
<dbReference type="InterPro" id="IPR037047">
    <property type="entry name" value="PITH_dom_sf"/>
</dbReference>
<dbReference type="GeneID" id="40309454"/>
<feature type="compositionally biased region" description="Acidic residues" evidence="2">
    <location>
        <begin position="198"/>
        <end position="207"/>
    </location>
</feature>
<dbReference type="STRING" id="94643.A0A2A9MLK5"/>
<dbReference type="AlphaFoldDB" id="A0A2A9MLK5"/>
<evidence type="ECO:0000256" key="1">
    <source>
        <dbReference type="ARBA" id="ARBA00025788"/>
    </source>
</evidence>
<dbReference type="PANTHER" id="PTHR12175:SF5">
    <property type="entry name" value="OS03G0795500 PROTEIN"/>
    <property type="match status" value="1"/>
</dbReference>
<dbReference type="InterPro" id="IPR010400">
    <property type="entry name" value="PITH_dom"/>
</dbReference>
<dbReference type="OrthoDB" id="2635at2759"/>
<feature type="compositionally biased region" description="Polar residues" evidence="2">
    <location>
        <begin position="73"/>
        <end position="98"/>
    </location>
</feature>
<dbReference type="SUPFAM" id="SSF49785">
    <property type="entry name" value="Galactose-binding domain-like"/>
    <property type="match status" value="1"/>
</dbReference>
<reference evidence="4 5" key="1">
    <citation type="submission" date="2017-09" db="EMBL/GenBank/DDBJ databases">
        <title>Genome sequencing of Besnoitia besnoiti strain Bb-Ger1.</title>
        <authorList>
            <person name="Schares G."/>
            <person name="Venepally P."/>
            <person name="Lorenzi H.A."/>
        </authorList>
    </citation>
    <scope>NUCLEOTIDE SEQUENCE [LARGE SCALE GENOMIC DNA]</scope>
    <source>
        <strain evidence="4 5">Bb-Ger1</strain>
    </source>
</reference>
<organism evidence="4 5">
    <name type="scientific">Besnoitia besnoiti</name>
    <name type="common">Apicomplexan protozoan</name>
    <dbReference type="NCBI Taxonomy" id="94643"/>
    <lineage>
        <taxon>Eukaryota</taxon>
        <taxon>Sar</taxon>
        <taxon>Alveolata</taxon>
        <taxon>Apicomplexa</taxon>
        <taxon>Conoidasida</taxon>
        <taxon>Coccidia</taxon>
        <taxon>Eucoccidiorida</taxon>
        <taxon>Eimeriorina</taxon>
        <taxon>Sarcocystidae</taxon>
        <taxon>Besnoitia</taxon>
    </lineage>
</organism>
<comment type="caution">
    <text evidence="4">The sequence shown here is derived from an EMBL/GenBank/DDBJ whole genome shotgun (WGS) entry which is preliminary data.</text>
</comment>
<feature type="compositionally biased region" description="Basic and acidic residues" evidence="2">
    <location>
        <begin position="63"/>
        <end position="72"/>
    </location>
</feature>
<feature type="domain" description="PITH" evidence="3">
    <location>
        <begin position="99"/>
        <end position="297"/>
    </location>
</feature>
<gene>
    <name evidence="4" type="ORF">BESB_045240</name>
</gene>
<protein>
    <recommendedName>
        <fullName evidence="3">PITH domain-containing protein</fullName>
    </recommendedName>
</protein>
<dbReference type="PANTHER" id="PTHR12175">
    <property type="entry name" value="AD039 HT014 THIOREDOXIN FAMILY TRP26"/>
    <property type="match status" value="1"/>
</dbReference>
<evidence type="ECO:0000313" key="5">
    <source>
        <dbReference type="Proteomes" id="UP000224006"/>
    </source>
</evidence>
<accession>A0A2A9MLK5</accession>
<keyword evidence="5" id="KW-1185">Reference proteome</keyword>
<proteinExistence type="inferred from homology"/>
<sequence>MANIDSTASNTNRMREHLFLKRMQSGKQQEQEEDLCVCHNVVNFKLSVCLNQLEPSKQAASRGAHDDAESGRRSCSPTEGLTPAGSNTERAEAQSEQLSADASVSSTVTADRTNQLSGECATSPAENPPEATNICQNITLATLQDILLANPTDKCLVSDVDEQLLINIFFNSPVRVTSVAIRSSAPPSSFEWKKESDTNEEDDELPEEGTVSEPKLIKIYSNKANLDFSTVSDETPAQIMTLTYDELKGEERMLLRGSKFQRCSSLHLFIEKNQANTVHTFVNRICLYGYVNKNYSS</sequence>
<dbReference type="PROSITE" id="PS51532">
    <property type="entry name" value="PITH"/>
    <property type="match status" value="1"/>
</dbReference>
<evidence type="ECO:0000256" key="2">
    <source>
        <dbReference type="SAM" id="MobiDB-lite"/>
    </source>
</evidence>
<name>A0A2A9MLK5_BESBE</name>
<dbReference type="GO" id="GO:0005737">
    <property type="term" value="C:cytoplasm"/>
    <property type="evidence" value="ECO:0007669"/>
    <property type="project" value="UniProtKB-ARBA"/>
</dbReference>
<dbReference type="RefSeq" id="XP_029220341.1">
    <property type="nucleotide sequence ID" value="XM_029362975.1"/>
</dbReference>
<feature type="region of interest" description="Disordered" evidence="2">
    <location>
        <begin position="60"/>
        <end position="129"/>
    </location>
</feature>